<name>A0ABW6X5J3_9ACTN</name>
<comment type="caution">
    <text evidence="2">The sequence shown here is derived from an EMBL/GenBank/DDBJ whole genome shotgun (WGS) entry which is preliminary data.</text>
</comment>
<evidence type="ECO:0000259" key="1">
    <source>
        <dbReference type="PROSITE" id="PS50075"/>
    </source>
</evidence>
<dbReference type="RefSeq" id="WP_145805501.1">
    <property type="nucleotide sequence ID" value="NZ_JBIBEG010000003.1"/>
</dbReference>
<dbReference type="InterPro" id="IPR036736">
    <property type="entry name" value="ACP-like_sf"/>
</dbReference>
<evidence type="ECO:0000313" key="3">
    <source>
        <dbReference type="Proteomes" id="UP001602322"/>
    </source>
</evidence>
<dbReference type="SUPFAM" id="SSF47336">
    <property type="entry name" value="ACP-like"/>
    <property type="match status" value="1"/>
</dbReference>
<sequence length="87" mass="8963">MTGSGATTGSEVRGAIHEELAAHGCSAPADRPDLDLIGLGVNSATLIQILSALEDRFDVDLDMEQLFAEPLTVARLEAGITRAATAG</sequence>
<protein>
    <submittedName>
        <fullName evidence="2">Acyl carrier protein</fullName>
    </submittedName>
</protein>
<evidence type="ECO:0000313" key="2">
    <source>
        <dbReference type="EMBL" id="MFF5897124.1"/>
    </source>
</evidence>
<organism evidence="2 3">
    <name type="scientific">Streptomyces argenteolus</name>
    <dbReference type="NCBI Taxonomy" id="67274"/>
    <lineage>
        <taxon>Bacteria</taxon>
        <taxon>Bacillati</taxon>
        <taxon>Actinomycetota</taxon>
        <taxon>Actinomycetes</taxon>
        <taxon>Kitasatosporales</taxon>
        <taxon>Streptomycetaceae</taxon>
        <taxon>Streptomyces</taxon>
    </lineage>
</organism>
<dbReference type="EMBL" id="JBIBEG010000003">
    <property type="protein sequence ID" value="MFF5897124.1"/>
    <property type="molecule type" value="Genomic_DNA"/>
</dbReference>
<reference evidence="2 3" key="1">
    <citation type="submission" date="2024-10" db="EMBL/GenBank/DDBJ databases">
        <title>The Natural Products Discovery Center: Release of the First 8490 Sequenced Strains for Exploring Actinobacteria Biosynthetic Diversity.</title>
        <authorList>
            <person name="Kalkreuter E."/>
            <person name="Kautsar S.A."/>
            <person name="Yang D."/>
            <person name="Bader C.D."/>
            <person name="Teijaro C.N."/>
            <person name="Fluegel L."/>
            <person name="Davis C.M."/>
            <person name="Simpson J.R."/>
            <person name="Lauterbach L."/>
            <person name="Steele A.D."/>
            <person name="Gui C."/>
            <person name="Meng S."/>
            <person name="Li G."/>
            <person name="Viehrig K."/>
            <person name="Ye F."/>
            <person name="Su P."/>
            <person name="Kiefer A.F."/>
            <person name="Nichols A."/>
            <person name="Cepeda A.J."/>
            <person name="Yan W."/>
            <person name="Fan B."/>
            <person name="Jiang Y."/>
            <person name="Adhikari A."/>
            <person name="Zheng C.-J."/>
            <person name="Schuster L."/>
            <person name="Cowan T.M."/>
            <person name="Smanski M.J."/>
            <person name="Chevrette M.G."/>
            <person name="De Carvalho L.P.S."/>
            <person name="Shen B."/>
        </authorList>
    </citation>
    <scope>NUCLEOTIDE SEQUENCE [LARGE SCALE GENOMIC DNA]</scope>
    <source>
        <strain evidence="2 3">NPDC012540</strain>
    </source>
</reference>
<dbReference type="PROSITE" id="PS50075">
    <property type="entry name" value="CARRIER"/>
    <property type="match status" value="1"/>
</dbReference>
<dbReference type="Gene3D" id="1.10.1200.10">
    <property type="entry name" value="ACP-like"/>
    <property type="match status" value="1"/>
</dbReference>
<proteinExistence type="predicted"/>
<gene>
    <name evidence="2" type="ORF">ACFY8O_14485</name>
</gene>
<dbReference type="Proteomes" id="UP001602322">
    <property type="component" value="Unassembled WGS sequence"/>
</dbReference>
<feature type="domain" description="Carrier" evidence="1">
    <location>
        <begin position="6"/>
        <end position="84"/>
    </location>
</feature>
<accession>A0ABW6X5J3</accession>
<dbReference type="InterPro" id="IPR009081">
    <property type="entry name" value="PP-bd_ACP"/>
</dbReference>
<keyword evidence="3" id="KW-1185">Reference proteome</keyword>
<dbReference type="Pfam" id="PF00550">
    <property type="entry name" value="PP-binding"/>
    <property type="match status" value="1"/>
</dbReference>